<dbReference type="InterPro" id="IPR050351">
    <property type="entry name" value="BphY/WalK/GraS-like"/>
</dbReference>
<evidence type="ECO:0000256" key="8">
    <source>
        <dbReference type="ARBA" id="ARBA00022777"/>
    </source>
</evidence>
<keyword evidence="10 11" id="KW-0472">Membrane</keyword>
<evidence type="ECO:0000256" key="3">
    <source>
        <dbReference type="ARBA" id="ARBA00012438"/>
    </source>
</evidence>
<feature type="transmembrane region" description="Helical" evidence="11">
    <location>
        <begin position="12"/>
        <end position="31"/>
    </location>
</feature>
<dbReference type="OrthoDB" id="5342753at2"/>
<keyword evidence="8" id="KW-0418">Kinase</keyword>
<keyword evidence="4" id="KW-1003">Cell membrane</keyword>
<dbReference type="RefSeq" id="WP_129082395.1">
    <property type="nucleotide sequence ID" value="NZ_CP041070.1"/>
</dbReference>
<name>A0A4V1LPV3_9BACT</name>
<dbReference type="InterPro" id="IPR005467">
    <property type="entry name" value="His_kinase_dom"/>
</dbReference>
<dbReference type="GO" id="GO:0016036">
    <property type="term" value="P:cellular response to phosphate starvation"/>
    <property type="evidence" value="ECO:0007669"/>
    <property type="project" value="TreeGrafter"/>
</dbReference>
<dbReference type="EC" id="2.7.13.3" evidence="3"/>
<proteinExistence type="predicted"/>
<dbReference type="PRINTS" id="PR00344">
    <property type="entry name" value="BCTRLSENSOR"/>
</dbReference>
<dbReference type="AlphaFoldDB" id="A0A4V1LPV3"/>
<sequence length="344" mass="40286">MKNYEKKSFFTSIFLFFVPLVLFSSIVLYMYHEDKIKDIEQNILYQMRDYTFDFKGDKFSLDVIENDNSKELFKLYHCSEGLCAYFKAASSGLYLLKVIYAQEKFDKIYHEFFIKTLKISIIIFFSLLFLSIGFAFYSLRPMREALYLLENFLKDLIHDLNTPSTSILINSKMLKKHGDFEEIERIELSAKTISSLYKNLEFINSKKIIKDESISIEEVINARITLLQKLFPSIQFKKDIQNFTIQSNKNALERIFDNLLTNACKYNKKKGEVRIFAKDNKVFIEDTGVGIKSVNRVFERYYKENDRGLGIGMNIVKKLCESLNIEIKIKSKVGEGTKVELAFK</sequence>
<keyword evidence="7 11" id="KW-0812">Transmembrane</keyword>
<protein>
    <recommendedName>
        <fullName evidence="3">histidine kinase</fullName>
        <ecNumber evidence="3">2.7.13.3</ecNumber>
    </recommendedName>
</protein>
<evidence type="ECO:0000256" key="2">
    <source>
        <dbReference type="ARBA" id="ARBA00004651"/>
    </source>
</evidence>
<dbReference type="GO" id="GO:0005886">
    <property type="term" value="C:plasma membrane"/>
    <property type="evidence" value="ECO:0007669"/>
    <property type="project" value="UniProtKB-SubCell"/>
</dbReference>
<dbReference type="GO" id="GO:0004721">
    <property type="term" value="F:phosphoprotein phosphatase activity"/>
    <property type="evidence" value="ECO:0007669"/>
    <property type="project" value="TreeGrafter"/>
</dbReference>
<feature type="transmembrane region" description="Helical" evidence="11">
    <location>
        <begin position="119"/>
        <end position="139"/>
    </location>
</feature>
<organism evidence="13 14">
    <name type="scientific">Halarcobacter anaerophilus</name>
    <dbReference type="NCBI Taxonomy" id="877500"/>
    <lineage>
        <taxon>Bacteria</taxon>
        <taxon>Pseudomonadati</taxon>
        <taxon>Campylobacterota</taxon>
        <taxon>Epsilonproteobacteria</taxon>
        <taxon>Campylobacterales</taxon>
        <taxon>Arcobacteraceae</taxon>
        <taxon>Halarcobacter</taxon>
    </lineage>
</organism>
<dbReference type="InterPro" id="IPR003594">
    <property type="entry name" value="HATPase_dom"/>
</dbReference>
<reference evidence="13 14" key="1">
    <citation type="submission" date="2017-10" db="EMBL/GenBank/DDBJ databases">
        <title>Genomics of the genus Arcobacter.</title>
        <authorList>
            <person name="Perez-Cataluna A."/>
            <person name="Figueras M.J."/>
        </authorList>
    </citation>
    <scope>NUCLEOTIDE SEQUENCE [LARGE SCALE GENOMIC DNA]</scope>
    <source>
        <strain evidence="13 14">DSM 24636</strain>
    </source>
</reference>
<evidence type="ECO:0000256" key="11">
    <source>
        <dbReference type="SAM" id="Phobius"/>
    </source>
</evidence>
<dbReference type="InterPro" id="IPR003661">
    <property type="entry name" value="HisK_dim/P_dom"/>
</dbReference>
<evidence type="ECO:0000256" key="4">
    <source>
        <dbReference type="ARBA" id="ARBA00022475"/>
    </source>
</evidence>
<evidence type="ECO:0000256" key="7">
    <source>
        <dbReference type="ARBA" id="ARBA00022692"/>
    </source>
</evidence>
<evidence type="ECO:0000256" key="5">
    <source>
        <dbReference type="ARBA" id="ARBA00022553"/>
    </source>
</evidence>
<dbReference type="SMART" id="SM00387">
    <property type="entry name" value="HATPase_c"/>
    <property type="match status" value="1"/>
</dbReference>
<dbReference type="SUPFAM" id="SSF55874">
    <property type="entry name" value="ATPase domain of HSP90 chaperone/DNA topoisomerase II/histidine kinase"/>
    <property type="match status" value="1"/>
</dbReference>
<evidence type="ECO:0000313" key="14">
    <source>
        <dbReference type="Proteomes" id="UP000290191"/>
    </source>
</evidence>
<keyword evidence="9 11" id="KW-1133">Transmembrane helix</keyword>
<dbReference type="Proteomes" id="UP000290191">
    <property type="component" value="Unassembled WGS sequence"/>
</dbReference>
<dbReference type="STRING" id="877500.GCA_000935065_01022"/>
<comment type="subcellular location">
    <subcellularLocation>
        <location evidence="2">Cell membrane</location>
        <topology evidence="2">Multi-pass membrane protein</topology>
    </subcellularLocation>
</comment>
<feature type="domain" description="Histidine kinase" evidence="12">
    <location>
        <begin position="155"/>
        <end position="344"/>
    </location>
</feature>
<keyword evidence="14" id="KW-1185">Reference proteome</keyword>
<dbReference type="PROSITE" id="PS50109">
    <property type="entry name" value="HIS_KIN"/>
    <property type="match status" value="1"/>
</dbReference>
<gene>
    <name evidence="13" type="ORF">CRV06_10175</name>
</gene>
<keyword evidence="6" id="KW-0808">Transferase</keyword>
<dbReference type="InterPro" id="IPR004358">
    <property type="entry name" value="Sig_transdc_His_kin-like_C"/>
</dbReference>
<dbReference type="Gene3D" id="3.30.565.10">
    <property type="entry name" value="Histidine kinase-like ATPase, C-terminal domain"/>
    <property type="match status" value="1"/>
</dbReference>
<dbReference type="Pfam" id="PF02518">
    <property type="entry name" value="HATPase_c"/>
    <property type="match status" value="1"/>
</dbReference>
<dbReference type="CDD" id="cd00082">
    <property type="entry name" value="HisKA"/>
    <property type="match status" value="1"/>
</dbReference>
<evidence type="ECO:0000256" key="1">
    <source>
        <dbReference type="ARBA" id="ARBA00000085"/>
    </source>
</evidence>
<accession>A0A4V1LPV3</accession>
<dbReference type="PANTHER" id="PTHR45453:SF2">
    <property type="entry name" value="HISTIDINE KINASE"/>
    <property type="match status" value="1"/>
</dbReference>
<evidence type="ECO:0000259" key="12">
    <source>
        <dbReference type="PROSITE" id="PS50109"/>
    </source>
</evidence>
<evidence type="ECO:0000256" key="9">
    <source>
        <dbReference type="ARBA" id="ARBA00022989"/>
    </source>
</evidence>
<evidence type="ECO:0000256" key="6">
    <source>
        <dbReference type="ARBA" id="ARBA00022679"/>
    </source>
</evidence>
<keyword evidence="5" id="KW-0597">Phosphoprotein</keyword>
<dbReference type="PANTHER" id="PTHR45453">
    <property type="entry name" value="PHOSPHATE REGULON SENSOR PROTEIN PHOR"/>
    <property type="match status" value="1"/>
</dbReference>
<dbReference type="InterPro" id="IPR036890">
    <property type="entry name" value="HATPase_C_sf"/>
</dbReference>
<dbReference type="GO" id="GO:0000155">
    <property type="term" value="F:phosphorelay sensor kinase activity"/>
    <property type="evidence" value="ECO:0007669"/>
    <property type="project" value="InterPro"/>
</dbReference>
<evidence type="ECO:0000313" key="13">
    <source>
        <dbReference type="EMBL" id="RXJ62498.1"/>
    </source>
</evidence>
<comment type="catalytic activity">
    <reaction evidence="1">
        <text>ATP + protein L-histidine = ADP + protein N-phospho-L-histidine.</text>
        <dbReference type="EC" id="2.7.13.3"/>
    </reaction>
</comment>
<evidence type="ECO:0000256" key="10">
    <source>
        <dbReference type="ARBA" id="ARBA00023136"/>
    </source>
</evidence>
<comment type="caution">
    <text evidence="13">The sequence shown here is derived from an EMBL/GenBank/DDBJ whole genome shotgun (WGS) entry which is preliminary data.</text>
</comment>
<dbReference type="EMBL" id="PDKO01000008">
    <property type="protein sequence ID" value="RXJ62498.1"/>
    <property type="molecule type" value="Genomic_DNA"/>
</dbReference>